<evidence type="ECO:0000313" key="17">
    <source>
        <dbReference type="EMBL" id="BBG28829.1"/>
    </source>
</evidence>
<gene>
    <name evidence="15" type="primary">atpF</name>
    <name evidence="17" type="ORF">ZBT109_0029</name>
</gene>
<dbReference type="SUPFAM" id="SSF81573">
    <property type="entry name" value="F1F0 ATP synthase subunit B, membrane domain"/>
    <property type="match status" value="1"/>
</dbReference>
<keyword evidence="7 15" id="KW-1133">Transmembrane helix</keyword>
<dbReference type="GO" id="GO:0012505">
    <property type="term" value="C:endomembrane system"/>
    <property type="evidence" value="ECO:0007669"/>
    <property type="project" value="UniProtKB-SubCell"/>
</dbReference>
<dbReference type="GO" id="GO:0046933">
    <property type="term" value="F:proton-transporting ATP synthase activity, rotational mechanism"/>
    <property type="evidence" value="ECO:0007669"/>
    <property type="project" value="UniProtKB-UniRule"/>
</dbReference>
<dbReference type="GO" id="GO:0045259">
    <property type="term" value="C:proton-transporting ATP synthase complex"/>
    <property type="evidence" value="ECO:0007669"/>
    <property type="project" value="UniProtKB-KW"/>
</dbReference>
<name>A0A348HB27_9GAMM</name>
<evidence type="ECO:0000256" key="3">
    <source>
        <dbReference type="ARBA" id="ARBA00022475"/>
    </source>
</evidence>
<keyword evidence="10 15" id="KW-0066">ATP synthesis</keyword>
<evidence type="ECO:0000256" key="9">
    <source>
        <dbReference type="ARBA" id="ARBA00023136"/>
    </source>
</evidence>
<dbReference type="KEGG" id="zpl:ZBT109_0029"/>
<keyword evidence="6 15" id="KW-0375">Hydrogen ion transport</keyword>
<dbReference type="GO" id="GO:0005886">
    <property type="term" value="C:plasma membrane"/>
    <property type="evidence" value="ECO:0007669"/>
    <property type="project" value="UniProtKB-SubCell"/>
</dbReference>
<dbReference type="PANTHER" id="PTHR33445">
    <property type="entry name" value="ATP SYNTHASE SUBUNIT B', CHLOROPLASTIC"/>
    <property type="match status" value="1"/>
</dbReference>
<sequence>MNINLTLIGQLISFAIFVWFCMKFVWPPLQKAMHEREQKIAEGLSASDRADKELAAAKQEAERILRGARDETSKIIEQARIRSNHLIEEAQEKARAEGDRIIEDARNAVAQETEKARRDLRSQVAALAVEGAERILEASVDEQKHSDLLDKLAAEL</sequence>
<keyword evidence="9 15" id="KW-0472">Membrane</keyword>
<comment type="subunit">
    <text evidence="13">F-type ATPases have 2 components, F(1) - the catalytic core - and F(0) - the membrane proton channel. F(1) has five subunits: alpha(3), beta(3), gamma(1), delta(1), epsilon(1). F(0) has four main subunits: a(1), b(2) and c(10-14). The alpha and beta chains form an alternating ring which encloses part of the gamma chain. F(1) is attached to F(0) by a central stalk formed by the gamma and epsilon chains, while a peripheral stalk is formed by the delta and b chains.</text>
</comment>
<dbReference type="HAMAP" id="MF_01398">
    <property type="entry name" value="ATP_synth_b_bprime"/>
    <property type="match status" value="1"/>
</dbReference>
<dbReference type="NCBIfam" id="NF004411">
    <property type="entry name" value="PRK05759.1-2"/>
    <property type="match status" value="1"/>
</dbReference>
<keyword evidence="3 15" id="KW-1003">Cell membrane</keyword>
<comment type="subcellular location">
    <subcellularLocation>
        <location evidence="15">Cell membrane</location>
        <topology evidence="15">Single-pass membrane protein</topology>
    </subcellularLocation>
    <subcellularLocation>
        <location evidence="14">Endomembrane system</location>
        <topology evidence="14">Single-pass membrane protein</topology>
    </subcellularLocation>
</comment>
<dbReference type="EMBL" id="AP018933">
    <property type="protein sequence ID" value="BBG28829.1"/>
    <property type="molecule type" value="Genomic_DNA"/>
</dbReference>
<evidence type="ECO:0000256" key="5">
    <source>
        <dbReference type="ARBA" id="ARBA00022692"/>
    </source>
</evidence>
<accession>A0A348HB27</accession>
<evidence type="ECO:0000256" key="12">
    <source>
        <dbReference type="ARBA" id="ARBA00025614"/>
    </source>
</evidence>
<evidence type="ECO:0000256" key="14">
    <source>
        <dbReference type="ARBA" id="ARBA00037847"/>
    </source>
</evidence>
<evidence type="ECO:0000256" key="13">
    <source>
        <dbReference type="ARBA" id="ARBA00026054"/>
    </source>
</evidence>
<dbReference type="Proteomes" id="UP000267342">
    <property type="component" value="Chromosome"/>
</dbReference>
<dbReference type="Pfam" id="PF00430">
    <property type="entry name" value="ATP-synt_B"/>
    <property type="match status" value="1"/>
</dbReference>
<keyword evidence="18" id="KW-1185">Reference proteome</keyword>
<evidence type="ECO:0000256" key="16">
    <source>
        <dbReference type="RuleBase" id="RU003848"/>
    </source>
</evidence>
<evidence type="ECO:0000256" key="15">
    <source>
        <dbReference type="HAMAP-Rule" id="MF_01398"/>
    </source>
</evidence>
<dbReference type="Gene3D" id="1.20.5.620">
    <property type="entry name" value="F1F0 ATP synthase subunit B, membrane domain"/>
    <property type="match status" value="1"/>
</dbReference>
<dbReference type="PANTHER" id="PTHR33445:SF1">
    <property type="entry name" value="ATP SYNTHASE SUBUNIT B"/>
    <property type="match status" value="1"/>
</dbReference>
<evidence type="ECO:0000256" key="11">
    <source>
        <dbReference type="ARBA" id="ARBA00025198"/>
    </source>
</evidence>
<evidence type="ECO:0000256" key="10">
    <source>
        <dbReference type="ARBA" id="ARBA00023310"/>
    </source>
</evidence>
<dbReference type="CDD" id="cd06503">
    <property type="entry name" value="ATP-synt_Fo_b"/>
    <property type="match status" value="1"/>
</dbReference>
<dbReference type="InterPro" id="IPR028987">
    <property type="entry name" value="ATP_synth_B-like_membr_sf"/>
</dbReference>
<evidence type="ECO:0000256" key="8">
    <source>
        <dbReference type="ARBA" id="ARBA00023065"/>
    </source>
</evidence>
<evidence type="ECO:0000256" key="1">
    <source>
        <dbReference type="ARBA" id="ARBA00005513"/>
    </source>
</evidence>
<keyword evidence="4 15" id="KW-0138">CF(0)</keyword>
<dbReference type="GO" id="GO:0046961">
    <property type="term" value="F:proton-transporting ATPase activity, rotational mechanism"/>
    <property type="evidence" value="ECO:0007669"/>
    <property type="project" value="TreeGrafter"/>
</dbReference>
<comment type="function">
    <text evidence="12">Component of the F(0) channel, it forms part of the peripheral stalk, linking F(1) to F(0). The b'-subunit is a diverged and duplicated form of b found in plants and photosynthetic bacteria.</text>
</comment>
<evidence type="ECO:0000256" key="2">
    <source>
        <dbReference type="ARBA" id="ARBA00022448"/>
    </source>
</evidence>
<comment type="subunit">
    <text evidence="15">F-type ATPases have 2 components, F(1) - the catalytic core - and F(0) - the membrane proton channel. F(1) has five subunits: alpha(3), beta(3), gamma(1), delta(1), epsilon(1). F(0) has three main subunits: a(1), b(2) and c(10-14). The alpha and beta chains form an alternating ring which encloses part of the gamma chain. F(1) is attached to F(0) by a central stalk formed by the gamma and epsilon chains, while a peripheral stalk is formed by the delta and b chains.</text>
</comment>
<dbReference type="InterPro" id="IPR050059">
    <property type="entry name" value="ATP_synthase_B_chain"/>
</dbReference>
<protein>
    <recommendedName>
        <fullName evidence="15">ATP synthase subunit b</fullName>
    </recommendedName>
    <alternativeName>
        <fullName evidence="15">ATP synthase F(0) sector subunit b</fullName>
    </alternativeName>
    <alternativeName>
        <fullName evidence="15">ATPase subunit I</fullName>
    </alternativeName>
    <alternativeName>
        <fullName evidence="15">F-type ATPase subunit b</fullName>
        <shortName evidence="15">F-ATPase subunit b</shortName>
    </alternativeName>
</protein>
<dbReference type="InterPro" id="IPR002146">
    <property type="entry name" value="ATP_synth_b/b'su_bac/chlpt"/>
</dbReference>
<evidence type="ECO:0000256" key="6">
    <source>
        <dbReference type="ARBA" id="ARBA00022781"/>
    </source>
</evidence>
<dbReference type="RefSeq" id="WP_027704375.1">
    <property type="nucleotide sequence ID" value="NZ_AP018933.1"/>
</dbReference>
<organism evidence="17 18">
    <name type="scientific">Zymobacter palmae</name>
    <dbReference type="NCBI Taxonomy" id="33074"/>
    <lineage>
        <taxon>Bacteria</taxon>
        <taxon>Pseudomonadati</taxon>
        <taxon>Pseudomonadota</taxon>
        <taxon>Gammaproteobacteria</taxon>
        <taxon>Oceanospirillales</taxon>
        <taxon>Halomonadaceae</taxon>
        <taxon>Zymobacter group</taxon>
        <taxon>Zymobacter</taxon>
    </lineage>
</organism>
<keyword evidence="2 15" id="KW-0813">Transport</keyword>
<evidence type="ECO:0000313" key="18">
    <source>
        <dbReference type="Proteomes" id="UP000267342"/>
    </source>
</evidence>
<comment type="similarity">
    <text evidence="1 15 16">Belongs to the ATPase B chain family.</text>
</comment>
<dbReference type="OrthoDB" id="9788020at2"/>
<keyword evidence="8 15" id="KW-0406">Ion transport</keyword>
<dbReference type="STRING" id="1123510.GCA_000620025_00121"/>
<keyword evidence="5 15" id="KW-0812">Transmembrane</keyword>
<dbReference type="NCBIfam" id="TIGR01144">
    <property type="entry name" value="ATP_synt_b"/>
    <property type="match status" value="1"/>
</dbReference>
<evidence type="ECO:0000256" key="7">
    <source>
        <dbReference type="ARBA" id="ARBA00022989"/>
    </source>
</evidence>
<evidence type="ECO:0000256" key="4">
    <source>
        <dbReference type="ARBA" id="ARBA00022547"/>
    </source>
</evidence>
<reference evidence="17 18" key="1">
    <citation type="submission" date="2018-09" db="EMBL/GenBank/DDBJ databases">
        <title>Zymobacter palmae IAM14233 (=T109) whole genome analysis.</title>
        <authorList>
            <person name="Yanase H."/>
        </authorList>
    </citation>
    <scope>NUCLEOTIDE SEQUENCE [LARGE SCALE GENOMIC DNA]</scope>
    <source>
        <strain evidence="17 18">IAM14233</strain>
    </source>
</reference>
<proteinExistence type="inferred from homology"/>
<feature type="transmembrane region" description="Helical" evidence="15">
    <location>
        <begin position="6"/>
        <end position="26"/>
    </location>
</feature>
<dbReference type="AlphaFoldDB" id="A0A348HB27"/>
<comment type="function">
    <text evidence="11 15">F(1)F(0) ATP synthase produces ATP from ADP in the presence of a proton or sodium gradient. F-type ATPases consist of two structural domains, F(1) containing the extramembraneous catalytic core and F(0) containing the membrane proton channel, linked together by a central stalk and a peripheral stalk. During catalysis, ATP synthesis in the catalytic domain of F(1) is coupled via a rotary mechanism of the central stalk subunits to proton translocation.</text>
</comment>
<dbReference type="InterPro" id="IPR005864">
    <property type="entry name" value="ATP_synth_F0_bsu_bac"/>
</dbReference>